<feature type="domain" description="Polysaccharide pyruvyl transferase" evidence="1">
    <location>
        <begin position="13"/>
        <end position="314"/>
    </location>
</feature>
<reference evidence="2 3" key="1">
    <citation type="submission" date="2015-09" db="EMBL/GenBank/DDBJ databases">
        <authorList>
            <consortium name="Pathogen Informatics"/>
        </authorList>
    </citation>
    <scope>NUCLEOTIDE SEQUENCE [LARGE SCALE GENOMIC DNA]</scope>
    <source>
        <strain evidence="2 3">2789STDY5834885</strain>
    </source>
</reference>
<dbReference type="Proteomes" id="UP000095709">
    <property type="component" value="Unassembled WGS sequence"/>
</dbReference>
<name>A0A174H8V7_9FIRM</name>
<sequence>MVGLLTLDSRIYNYGGFLQEMALQDAIKGLGYECEIIDYEVSQEFNTFSLKRGIKNFSFDKIKKKLTKEKTTPLSSSVSDSITKRKRAFDKYRAHNLVLSKKLSYSDLHSVDLPYEQLVCGSDQIWNPDYNIPAFFLNFGRKDCRKIIYAASIGKGQLSGLERKTYSKLLEFPDYISVREDSAQKLISSITEKNVELVLDPTLLHQQEYWMKKADDSSLNHRNYIFCYFLNLTDEKVKSANDFARKNNCEIIAIPYLHNEVEEYTEKLEGKILSEVNPADFLNLIRNAEAIITDSFHATVFSIIFKKNFWCFGRNVGTYNMNTRLHTLLGYVEMQDRLIEPNDLKNKMHCTHVDIDLHNLKMKQNESIAFLSNALEIS</sequence>
<keyword evidence="2" id="KW-0808">Transferase</keyword>
<dbReference type="InterPro" id="IPR007345">
    <property type="entry name" value="Polysacch_pyruvyl_Trfase"/>
</dbReference>
<gene>
    <name evidence="2" type="ORF">ERS852498_00259</name>
</gene>
<dbReference type="AlphaFoldDB" id="A0A174H8V7"/>
<evidence type="ECO:0000313" key="2">
    <source>
        <dbReference type="EMBL" id="CUO69510.1"/>
    </source>
</evidence>
<dbReference type="GO" id="GO:0016740">
    <property type="term" value="F:transferase activity"/>
    <property type="evidence" value="ECO:0007669"/>
    <property type="project" value="UniProtKB-KW"/>
</dbReference>
<evidence type="ECO:0000313" key="3">
    <source>
        <dbReference type="Proteomes" id="UP000095709"/>
    </source>
</evidence>
<dbReference type="RefSeq" id="WP_055265024.1">
    <property type="nucleotide sequence ID" value="NZ_CAXSRP010000002.1"/>
</dbReference>
<accession>A0A174H8V7</accession>
<dbReference type="EMBL" id="CZAL01000001">
    <property type="protein sequence ID" value="CUO69510.1"/>
    <property type="molecule type" value="Genomic_DNA"/>
</dbReference>
<proteinExistence type="predicted"/>
<evidence type="ECO:0000259" key="1">
    <source>
        <dbReference type="Pfam" id="PF04230"/>
    </source>
</evidence>
<dbReference type="Pfam" id="PF04230">
    <property type="entry name" value="PS_pyruv_trans"/>
    <property type="match status" value="1"/>
</dbReference>
<organism evidence="2 3">
    <name type="scientific">Fusicatenibacter saccharivorans</name>
    <dbReference type="NCBI Taxonomy" id="1150298"/>
    <lineage>
        <taxon>Bacteria</taxon>
        <taxon>Bacillati</taxon>
        <taxon>Bacillota</taxon>
        <taxon>Clostridia</taxon>
        <taxon>Lachnospirales</taxon>
        <taxon>Lachnospiraceae</taxon>
        <taxon>Fusicatenibacter</taxon>
    </lineage>
</organism>
<protein>
    <submittedName>
        <fullName evidence="2">Polysaccharide pyruvyl transferase CsaB</fullName>
    </submittedName>
</protein>